<comment type="caution">
    <text evidence="1">The sequence shown here is derived from an EMBL/GenBank/DDBJ whole genome shotgun (WGS) entry which is preliminary data.</text>
</comment>
<reference evidence="1 2" key="1">
    <citation type="submission" date="2024-09" db="EMBL/GenBank/DDBJ databases">
        <title>Floridaenema gen nov. (Aerosakkonemataceae, Aerosakkonematales ord. nov., Cyanobacteria) from benthic tropical and subtropical fresh waters, with the description of four new species.</title>
        <authorList>
            <person name="Moretto J.A."/>
            <person name="Berthold D.E."/>
            <person name="Lefler F.W."/>
            <person name="Huang I.-S."/>
            <person name="Laughinghouse H. IV."/>
        </authorList>
    </citation>
    <scope>NUCLEOTIDE SEQUENCE [LARGE SCALE GENOMIC DNA]</scope>
    <source>
        <strain evidence="1 2">BLCC-F46</strain>
    </source>
</reference>
<gene>
    <name evidence="1" type="ORF">ACE1CC_00685</name>
</gene>
<dbReference type="InterPro" id="IPR011748">
    <property type="entry name" value="Unchr_phage_tail-like"/>
</dbReference>
<organism evidence="1 2">
    <name type="scientific">Floridaenema aerugineum BLCC-F46</name>
    <dbReference type="NCBI Taxonomy" id="3153654"/>
    <lineage>
        <taxon>Bacteria</taxon>
        <taxon>Bacillati</taxon>
        <taxon>Cyanobacteriota</taxon>
        <taxon>Cyanophyceae</taxon>
        <taxon>Oscillatoriophycideae</taxon>
        <taxon>Aerosakkonematales</taxon>
        <taxon>Aerosakkonemataceae</taxon>
        <taxon>Floridanema</taxon>
        <taxon>Floridanema aerugineum</taxon>
    </lineage>
</organism>
<dbReference type="Proteomes" id="UP001576774">
    <property type="component" value="Unassembled WGS sequence"/>
</dbReference>
<protein>
    <submittedName>
        <fullName evidence="1">Phage tail protein</fullName>
    </submittedName>
</protein>
<accession>A0ABV4WXZ6</accession>
<dbReference type="InterPro" id="IPR006521">
    <property type="entry name" value="Tail_protein_I"/>
</dbReference>
<dbReference type="Pfam" id="PF09684">
    <property type="entry name" value="Tail_P2_I"/>
    <property type="match status" value="1"/>
</dbReference>
<dbReference type="RefSeq" id="WP_413268551.1">
    <property type="nucleotide sequence ID" value="NZ_JBHFNQ010000007.1"/>
</dbReference>
<dbReference type="EMBL" id="JBHFNQ010000007">
    <property type="protein sequence ID" value="MFB2875385.1"/>
    <property type="molecule type" value="Genomic_DNA"/>
</dbReference>
<name>A0ABV4WXZ6_9CYAN</name>
<evidence type="ECO:0000313" key="1">
    <source>
        <dbReference type="EMBL" id="MFB2875385.1"/>
    </source>
</evidence>
<sequence length="244" mass="27468">MPVRSPNQLLNYLPPIYQEDPFLGQFLLAFEKVLLGINDGLSLPKLTDDVKFQDKGLEEAIASIATLFDPIGNESLPVENRQRTPQEFLSWLAGWVALSLRDDWEVEAQRRFISRIVSLYQKRGTKAGMIEMLKSYTGMGVEVNEFRETMQIGVVSTVGKDTRISEGLPHYFKVKIILEKLEDLNLKRKGQIAKAIIDQEKPAHTFYDLDIEVPSTIQVGVPERATIGVNTLLGDIPQKAQPSN</sequence>
<proteinExistence type="predicted"/>
<keyword evidence="2" id="KW-1185">Reference proteome</keyword>
<dbReference type="NCBIfam" id="TIGR02242">
    <property type="entry name" value="tail_TIGR02242"/>
    <property type="match status" value="1"/>
</dbReference>
<evidence type="ECO:0000313" key="2">
    <source>
        <dbReference type="Proteomes" id="UP001576774"/>
    </source>
</evidence>